<evidence type="ECO:0000313" key="6">
    <source>
        <dbReference type="EMBL" id="PWU68048.1"/>
    </source>
</evidence>
<keyword evidence="7" id="KW-1185">Reference proteome</keyword>
<dbReference type="GO" id="GO:0005524">
    <property type="term" value="F:ATP binding"/>
    <property type="evidence" value="ECO:0007669"/>
    <property type="project" value="UniProtKB-KW"/>
</dbReference>
<evidence type="ECO:0000256" key="3">
    <source>
        <dbReference type="ARBA" id="ARBA00022741"/>
    </source>
</evidence>
<sequence>MIKVQSLHQTFLLGKKNNQTELNVLKDISFEVKKGDIAVITGRSGSGKSTLLNLIGGFMKPTHGRIFIDGTEVTSFSEGEFADFRLQHIGFIFQNFQLIPTMTAYENIELPLVLKGVAEKKREELTNQTLGRVGLIDYKNHYPSELSGGQQQRVSIARALVIEPPIILADEPTGSLDSETEKEILDFIQSLNQKYGITFVIITHDNEVASIGHQQIHLHDGEVLKGDIAI</sequence>
<dbReference type="RefSeq" id="WP_054788953.1">
    <property type="nucleotide sequence ID" value="NZ_JAJUIE010000006.1"/>
</dbReference>
<dbReference type="InterPro" id="IPR027417">
    <property type="entry name" value="P-loop_NTPase"/>
</dbReference>
<dbReference type="SUPFAM" id="SSF52540">
    <property type="entry name" value="P-loop containing nucleoside triphosphate hydrolases"/>
    <property type="match status" value="1"/>
</dbReference>
<dbReference type="PANTHER" id="PTHR24220">
    <property type="entry name" value="IMPORT ATP-BINDING PROTEIN"/>
    <property type="match status" value="1"/>
</dbReference>
<keyword evidence="2" id="KW-0813">Transport</keyword>
<evidence type="ECO:0000256" key="4">
    <source>
        <dbReference type="ARBA" id="ARBA00022840"/>
    </source>
</evidence>
<comment type="caution">
    <text evidence="6">The sequence shown here is derived from an EMBL/GenBank/DDBJ whole genome shotgun (WGS) entry which is preliminary data.</text>
</comment>
<dbReference type="CDD" id="cd03255">
    <property type="entry name" value="ABC_MJ0796_LolCDE_FtsE"/>
    <property type="match status" value="1"/>
</dbReference>
<dbReference type="Gene3D" id="3.40.50.300">
    <property type="entry name" value="P-loop containing nucleotide triphosphate hydrolases"/>
    <property type="match status" value="1"/>
</dbReference>
<evidence type="ECO:0000313" key="7">
    <source>
        <dbReference type="Proteomes" id="UP000245624"/>
    </source>
</evidence>
<dbReference type="GO" id="GO:0005886">
    <property type="term" value="C:plasma membrane"/>
    <property type="evidence" value="ECO:0007669"/>
    <property type="project" value="TreeGrafter"/>
</dbReference>
<dbReference type="PANTHER" id="PTHR24220:SF648">
    <property type="entry name" value="ABC TRANSPORTER ATP-BINDING PROTEIN YTRE"/>
    <property type="match status" value="1"/>
</dbReference>
<keyword evidence="4 6" id="KW-0067">ATP-binding</keyword>
<dbReference type="GO" id="GO:0016887">
    <property type="term" value="F:ATP hydrolysis activity"/>
    <property type="evidence" value="ECO:0007669"/>
    <property type="project" value="InterPro"/>
</dbReference>
<dbReference type="InterPro" id="IPR003439">
    <property type="entry name" value="ABC_transporter-like_ATP-bd"/>
</dbReference>
<gene>
    <name evidence="6" type="ORF">DLJ74_13210</name>
</gene>
<dbReference type="InterPro" id="IPR017911">
    <property type="entry name" value="MacB-like_ATP-bd"/>
</dbReference>
<dbReference type="Pfam" id="PF00005">
    <property type="entry name" value="ABC_tran"/>
    <property type="match status" value="1"/>
</dbReference>
<dbReference type="InterPro" id="IPR003593">
    <property type="entry name" value="AAA+_ATPase"/>
</dbReference>
<proteinExistence type="inferred from homology"/>
<dbReference type="GO" id="GO:0022857">
    <property type="term" value="F:transmembrane transporter activity"/>
    <property type="evidence" value="ECO:0007669"/>
    <property type="project" value="TreeGrafter"/>
</dbReference>
<dbReference type="GO" id="GO:0098796">
    <property type="term" value="C:membrane protein complex"/>
    <property type="evidence" value="ECO:0007669"/>
    <property type="project" value="UniProtKB-ARBA"/>
</dbReference>
<organism evidence="6 7">
    <name type="scientific">Gracilibacillus dipsosauri</name>
    <dbReference type="NCBI Taxonomy" id="178340"/>
    <lineage>
        <taxon>Bacteria</taxon>
        <taxon>Bacillati</taxon>
        <taxon>Bacillota</taxon>
        <taxon>Bacilli</taxon>
        <taxon>Bacillales</taxon>
        <taxon>Bacillaceae</taxon>
        <taxon>Gracilibacillus</taxon>
    </lineage>
</organism>
<dbReference type="OrthoDB" id="9791546at2"/>
<dbReference type="EMBL" id="QGTD01000011">
    <property type="protein sequence ID" value="PWU68048.1"/>
    <property type="molecule type" value="Genomic_DNA"/>
</dbReference>
<dbReference type="InterPro" id="IPR015854">
    <property type="entry name" value="ABC_transpr_LolD-like"/>
</dbReference>
<dbReference type="PROSITE" id="PS50893">
    <property type="entry name" value="ABC_TRANSPORTER_2"/>
    <property type="match status" value="1"/>
</dbReference>
<evidence type="ECO:0000256" key="1">
    <source>
        <dbReference type="ARBA" id="ARBA00005417"/>
    </source>
</evidence>
<protein>
    <submittedName>
        <fullName evidence="6">ABC transporter ATP-binding protein</fullName>
    </submittedName>
</protein>
<accession>A0A317KZQ8</accession>
<dbReference type="SMART" id="SM00382">
    <property type="entry name" value="AAA"/>
    <property type="match status" value="1"/>
</dbReference>
<comment type="similarity">
    <text evidence="1">Belongs to the ABC transporter superfamily.</text>
</comment>
<dbReference type="PROSITE" id="PS00211">
    <property type="entry name" value="ABC_TRANSPORTER_1"/>
    <property type="match status" value="1"/>
</dbReference>
<dbReference type="AlphaFoldDB" id="A0A317KZQ8"/>
<dbReference type="Proteomes" id="UP000245624">
    <property type="component" value="Unassembled WGS sequence"/>
</dbReference>
<keyword evidence="3" id="KW-0547">Nucleotide-binding</keyword>
<dbReference type="InterPro" id="IPR017871">
    <property type="entry name" value="ABC_transporter-like_CS"/>
</dbReference>
<evidence type="ECO:0000259" key="5">
    <source>
        <dbReference type="PROSITE" id="PS50893"/>
    </source>
</evidence>
<reference evidence="6 7" key="1">
    <citation type="submission" date="2018-05" db="EMBL/GenBank/DDBJ databases">
        <title>Genomic analysis of Gracilibacillus dipsosauri DD1 reveals novel features of a salt-tolerant amylase.</title>
        <authorList>
            <person name="Deutch C.E."/>
            <person name="Yang S."/>
        </authorList>
    </citation>
    <scope>NUCLEOTIDE SEQUENCE [LARGE SCALE GENOMIC DNA]</scope>
    <source>
        <strain evidence="6 7">DD1</strain>
    </source>
</reference>
<evidence type="ECO:0000256" key="2">
    <source>
        <dbReference type="ARBA" id="ARBA00022448"/>
    </source>
</evidence>
<feature type="domain" description="ABC transporter" evidence="5">
    <location>
        <begin position="2"/>
        <end position="230"/>
    </location>
</feature>
<dbReference type="FunFam" id="3.40.50.300:FF:000032">
    <property type="entry name" value="Export ABC transporter ATP-binding protein"/>
    <property type="match status" value="1"/>
</dbReference>
<name>A0A317KZQ8_9BACI</name>